<comment type="caution">
    <text evidence="2">The sequence shown here is derived from an EMBL/GenBank/DDBJ whole genome shotgun (WGS) entry which is preliminary data.</text>
</comment>
<dbReference type="Proteomes" id="UP001634394">
    <property type="component" value="Unassembled WGS sequence"/>
</dbReference>
<evidence type="ECO:0000256" key="1">
    <source>
        <dbReference type="SAM" id="Phobius"/>
    </source>
</evidence>
<dbReference type="EMBL" id="JBJQND010000018">
    <property type="protein sequence ID" value="KAL3836537.1"/>
    <property type="molecule type" value="Genomic_DNA"/>
</dbReference>
<gene>
    <name evidence="2" type="ORF">ACJMK2_021961</name>
</gene>
<reference evidence="2 3" key="1">
    <citation type="submission" date="2024-11" db="EMBL/GenBank/DDBJ databases">
        <title>Chromosome-level genome assembly of the freshwater bivalve Anodonta woodiana.</title>
        <authorList>
            <person name="Chen X."/>
        </authorList>
    </citation>
    <scope>NUCLEOTIDE SEQUENCE [LARGE SCALE GENOMIC DNA]</scope>
    <source>
        <strain evidence="2">MN2024</strain>
        <tissue evidence="2">Gills</tissue>
    </source>
</reference>
<organism evidence="2 3">
    <name type="scientific">Sinanodonta woodiana</name>
    <name type="common">Chinese pond mussel</name>
    <name type="synonym">Anodonta woodiana</name>
    <dbReference type="NCBI Taxonomy" id="1069815"/>
    <lineage>
        <taxon>Eukaryota</taxon>
        <taxon>Metazoa</taxon>
        <taxon>Spiralia</taxon>
        <taxon>Lophotrochozoa</taxon>
        <taxon>Mollusca</taxon>
        <taxon>Bivalvia</taxon>
        <taxon>Autobranchia</taxon>
        <taxon>Heteroconchia</taxon>
        <taxon>Palaeoheterodonta</taxon>
        <taxon>Unionida</taxon>
        <taxon>Unionoidea</taxon>
        <taxon>Unionidae</taxon>
        <taxon>Unioninae</taxon>
        <taxon>Sinanodonta</taxon>
    </lineage>
</organism>
<keyword evidence="3" id="KW-1185">Reference proteome</keyword>
<sequence length="109" mass="12227">MLVISCNSSFEEAMSDVDCDHIEVLSSHIEDTEESFMNPVAQSIVHELEKLLQKEKERRRVARIVILVTGIMLVVSVVLIAVSLYMAKDIDELGKLFENIVPSIVTSHT</sequence>
<feature type="transmembrane region" description="Helical" evidence="1">
    <location>
        <begin position="64"/>
        <end position="87"/>
    </location>
</feature>
<dbReference type="AlphaFoldDB" id="A0ABD3THM6"/>
<evidence type="ECO:0000313" key="2">
    <source>
        <dbReference type="EMBL" id="KAL3836537.1"/>
    </source>
</evidence>
<keyword evidence="1" id="KW-0812">Transmembrane</keyword>
<accession>A0ABD3THM6</accession>
<protein>
    <submittedName>
        <fullName evidence="2">Uncharacterized protein</fullName>
    </submittedName>
</protein>
<keyword evidence="1" id="KW-1133">Transmembrane helix</keyword>
<name>A0ABD3THM6_SINWO</name>
<evidence type="ECO:0000313" key="3">
    <source>
        <dbReference type="Proteomes" id="UP001634394"/>
    </source>
</evidence>
<keyword evidence="1" id="KW-0472">Membrane</keyword>
<proteinExistence type="predicted"/>